<dbReference type="EMBL" id="SJPN01000005">
    <property type="protein sequence ID" value="TWU01132.1"/>
    <property type="molecule type" value="Genomic_DNA"/>
</dbReference>
<keyword evidence="3" id="KW-0687">Ribonucleoprotein</keyword>
<comment type="similarity">
    <text evidence="1">Belongs to the bacterial ribosomal protein bS1 family.</text>
</comment>
<dbReference type="RefSeq" id="WP_146521612.1">
    <property type="nucleotide sequence ID" value="NZ_CP151726.1"/>
</dbReference>
<dbReference type="PROSITE" id="PS50126">
    <property type="entry name" value="S1"/>
    <property type="match status" value="2"/>
</dbReference>
<protein>
    <submittedName>
        <fullName evidence="6">30S ribosomal protein S1</fullName>
    </submittedName>
</protein>
<dbReference type="OrthoDB" id="9804077at2"/>
<dbReference type="SUPFAM" id="SSF50249">
    <property type="entry name" value="Nucleic acid-binding proteins"/>
    <property type="match status" value="2"/>
</dbReference>
<evidence type="ECO:0000256" key="2">
    <source>
        <dbReference type="ARBA" id="ARBA00022980"/>
    </source>
</evidence>
<evidence type="ECO:0000259" key="5">
    <source>
        <dbReference type="PROSITE" id="PS50126"/>
    </source>
</evidence>
<dbReference type="GO" id="GO:0006412">
    <property type="term" value="P:translation"/>
    <property type="evidence" value="ECO:0007669"/>
    <property type="project" value="TreeGrafter"/>
</dbReference>
<dbReference type="SMART" id="SM00316">
    <property type="entry name" value="S1"/>
    <property type="match status" value="2"/>
</dbReference>
<evidence type="ECO:0000256" key="4">
    <source>
        <dbReference type="SAM" id="MobiDB-lite"/>
    </source>
</evidence>
<organism evidence="6 7">
    <name type="scientific">Stieleria varia</name>
    <dbReference type="NCBI Taxonomy" id="2528005"/>
    <lineage>
        <taxon>Bacteria</taxon>
        <taxon>Pseudomonadati</taxon>
        <taxon>Planctomycetota</taxon>
        <taxon>Planctomycetia</taxon>
        <taxon>Pirellulales</taxon>
        <taxon>Pirellulaceae</taxon>
        <taxon>Stieleria</taxon>
    </lineage>
</organism>
<evidence type="ECO:0000256" key="1">
    <source>
        <dbReference type="ARBA" id="ARBA00006767"/>
    </source>
</evidence>
<keyword evidence="7" id="KW-1185">Reference proteome</keyword>
<evidence type="ECO:0000256" key="3">
    <source>
        <dbReference type="ARBA" id="ARBA00023274"/>
    </source>
</evidence>
<dbReference type="SUPFAM" id="SSF48371">
    <property type="entry name" value="ARM repeat"/>
    <property type="match status" value="1"/>
</dbReference>
<dbReference type="GO" id="GO:0003729">
    <property type="term" value="F:mRNA binding"/>
    <property type="evidence" value="ECO:0007669"/>
    <property type="project" value="TreeGrafter"/>
</dbReference>
<feature type="domain" description="S1 motif" evidence="5">
    <location>
        <begin position="437"/>
        <end position="504"/>
    </location>
</feature>
<dbReference type="PANTHER" id="PTHR10724:SF7">
    <property type="entry name" value="SMALL RIBOSOMAL SUBUNIT PROTEIN BS1C"/>
    <property type="match status" value="1"/>
</dbReference>
<evidence type="ECO:0000313" key="7">
    <source>
        <dbReference type="Proteomes" id="UP000320176"/>
    </source>
</evidence>
<dbReference type="Pfam" id="PF00575">
    <property type="entry name" value="S1"/>
    <property type="match status" value="2"/>
</dbReference>
<feature type="compositionally biased region" description="Acidic residues" evidence="4">
    <location>
        <begin position="1"/>
        <end position="10"/>
    </location>
</feature>
<dbReference type="Gene3D" id="2.40.50.140">
    <property type="entry name" value="Nucleic acid-binding proteins"/>
    <property type="match status" value="2"/>
</dbReference>
<keyword evidence="2 6" id="KW-0689">Ribosomal protein</keyword>
<dbReference type="AlphaFoldDB" id="A0A5C6AQ71"/>
<comment type="caution">
    <text evidence="6">The sequence shown here is derived from an EMBL/GenBank/DDBJ whole genome shotgun (WGS) entry which is preliminary data.</text>
</comment>
<dbReference type="Proteomes" id="UP000320176">
    <property type="component" value="Unassembled WGS sequence"/>
</dbReference>
<dbReference type="InterPro" id="IPR050437">
    <property type="entry name" value="Ribos_protein_bS1-like"/>
</dbReference>
<dbReference type="Gene3D" id="1.25.10.10">
    <property type="entry name" value="Leucine-rich Repeat Variant"/>
    <property type="match status" value="1"/>
</dbReference>
<accession>A0A5C6AQ71</accession>
<dbReference type="GO" id="GO:0022627">
    <property type="term" value="C:cytosolic small ribosomal subunit"/>
    <property type="evidence" value="ECO:0007669"/>
    <property type="project" value="TreeGrafter"/>
</dbReference>
<feature type="domain" description="S1 motif" evidence="5">
    <location>
        <begin position="352"/>
        <end position="420"/>
    </location>
</feature>
<feature type="region of interest" description="Disordered" evidence="4">
    <location>
        <begin position="1"/>
        <end position="54"/>
    </location>
</feature>
<gene>
    <name evidence="6" type="primary">rpsA_3</name>
    <name evidence="6" type="ORF">Pla52n_45040</name>
</gene>
<sequence>MSDEPFESDEAGFSNELDGPSGVAEGASAVERHASAVESSASAIERDEPPPPTLEQLFSKLIHQHSRPLIESVSHRASQIATSPSELLPWLHSDDFACRIAAIKALGHQPHPLDPSIVDLLIGFARNDENVSIVCAAIEALGRQQITQAADVITECMNDGNEHFVPPAALALSRIGDPNISERLRYLLAYGNNRMVRSAAQGLSLLAANEALPDLIEALQQSPAIDPVHPRTKWTSATRKIIEAIGELKGYEAIDLLKAIASDHVGLRSPALLALHQLGEDITQLLVDAYQIKPTRNLHRVAVKTGKLHHVDDLPDADAFKRQLEVSAAEADPRLMANREMLQTTPELIRVDEIVSAEIEYVDPGFVILRYQGLSMLLPSYEIAWGRVGDACDLLTPGTPINVKVLSVDCETGKVFVSIRRMQPDPWVTMARRIPVGTRLHGEITGVTNYGVFVEVMPNIQGLVHRSQFPDHRIDLAEIGPRKPLSVIVAAMDERGRRITLHLPS</sequence>
<dbReference type="InterPro" id="IPR003029">
    <property type="entry name" value="S1_domain"/>
</dbReference>
<dbReference type="GO" id="GO:0003735">
    <property type="term" value="F:structural constituent of ribosome"/>
    <property type="evidence" value="ECO:0007669"/>
    <property type="project" value="TreeGrafter"/>
</dbReference>
<dbReference type="InterPro" id="IPR011989">
    <property type="entry name" value="ARM-like"/>
</dbReference>
<name>A0A5C6AQ71_9BACT</name>
<evidence type="ECO:0000313" key="6">
    <source>
        <dbReference type="EMBL" id="TWU01132.1"/>
    </source>
</evidence>
<dbReference type="InterPro" id="IPR016024">
    <property type="entry name" value="ARM-type_fold"/>
</dbReference>
<dbReference type="Pfam" id="PF13646">
    <property type="entry name" value="HEAT_2"/>
    <property type="match status" value="1"/>
</dbReference>
<dbReference type="InterPro" id="IPR012340">
    <property type="entry name" value="NA-bd_OB-fold"/>
</dbReference>
<reference evidence="6 7" key="1">
    <citation type="submission" date="2019-02" db="EMBL/GenBank/DDBJ databases">
        <title>Deep-cultivation of Planctomycetes and their phenomic and genomic characterization uncovers novel biology.</title>
        <authorList>
            <person name="Wiegand S."/>
            <person name="Jogler M."/>
            <person name="Boedeker C."/>
            <person name="Pinto D."/>
            <person name="Vollmers J."/>
            <person name="Rivas-Marin E."/>
            <person name="Kohn T."/>
            <person name="Peeters S.H."/>
            <person name="Heuer A."/>
            <person name="Rast P."/>
            <person name="Oberbeckmann S."/>
            <person name="Bunk B."/>
            <person name="Jeske O."/>
            <person name="Meyerdierks A."/>
            <person name="Storesund J.E."/>
            <person name="Kallscheuer N."/>
            <person name="Luecker S."/>
            <person name="Lage O.M."/>
            <person name="Pohl T."/>
            <person name="Merkel B.J."/>
            <person name="Hornburger P."/>
            <person name="Mueller R.-W."/>
            <person name="Bruemmer F."/>
            <person name="Labrenz M."/>
            <person name="Spormann A.M."/>
            <person name="Op Den Camp H."/>
            <person name="Overmann J."/>
            <person name="Amann R."/>
            <person name="Jetten M.S.M."/>
            <person name="Mascher T."/>
            <person name="Medema M.H."/>
            <person name="Devos D.P."/>
            <person name="Kaster A.-K."/>
            <person name="Ovreas L."/>
            <person name="Rohde M."/>
            <person name="Galperin M.Y."/>
            <person name="Jogler C."/>
        </authorList>
    </citation>
    <scope>NUCLEOTIDE SEQUENCE [LARGE SCALE GENOMIC DNA]</scope>
    <source>
        <strain evidence="6 7">Pla52n</strain>
    </source>
</reference>
<proteinExistence type="inferred from homology"/>
<dbReference type="PANTHER" id="PTHR10724">
    <property type="entry name" value="30S RIBOSOMAL PROTEIN S1"/>
    <property type="match status" value="1"/>
</dbReference>